<feature type="domain" description="C2H2-type" evidence="10">
    <location>
        <begin position="193"/>
        <end position="220"/>
    </location>
</feature>
<dbReference type="GO" id="GO:0005634">
    <property type="term" value="C:nucleus"/>
    <property type="evidence" value="ECO:0007669"/>
    <property type="project" value="UniProtKB-SubCell"/>
</dbReference>
<reference evidence="11 12" key="1">
    <citation type="journal article" date="2023" name="Hortic Res">
        <title>Pangenome of water caltrop reveals structural variations and asymmetric subgenome divergence after allopolyploidization.</title>
        <authorList>
            <person name="Zhang X."/>
            <person name="Chen Y."/>
            <person name="Wang L."/>
            <person name="Yuan Y."/>
            <person name="Fang M."/>
            <person name="Shi L."/>
            <person name="Lu R."/>
            <person name="Comes H.P."/>
            <person name="Ma Y."/>
            <person name="Chen Y."/>
            <person name="Huang G."/>
            <person name="Zhou Y."/>
            <person name="Zheng Z."/>
            <person name="Qiu Y."/>
        </authorList>
    </citation>
    <scope>NUCLEOTIDE SEQUENCE [LARGE SCALE GENOMIC DNA]</scope>
    <source>
        <tissue evidence="11">Roots</tissue>
    </source>
</reference>
<proteinExistence type="predicted"/>
<comment type="subcellular location">
    <subcellularLocation>
        <location evidence="1">Nucleus</location>
    </subcellularLocation>
</comment>
<evidence type="ECO:0000256" key="7">
    <source>
        <dbReference type="ARBA" id="ARBA00023163"/>
    </source>
</evidence>
<dbReference type="EMBL" id="JAXIOK010000008">
    <property type="protein sequence ID" value="KAK4763767.1"/>
    <property type="molecule type" value="Genomic_DNA"/>
</dbReference>
<accession>A0AAN7KCT0</accession>
<dbReference type="InterPro" id="IPR013087">
    <property type="entry name" value="Znf_C2H2_type"/>
</dbReference>
<evidence type="ECO:0000256" key="1">
    <source>
        <dbReference type="ARBA" id="ARBA00004123"/>
    </source>
</evidence>
<keyword evidence="2" id="KW-0479">Metal-binding</keyword>
<keyword evidence="12" id="KW-1185">Reference proteome</keyword>
<keyword evidence="8" id="KW-0539">Nucleus</keyword>
<dbReference type="PANTHER" id="PTHR26374:SF379">
    <property type="entry name" value="ZINC FINGER PROTEIN ZAT12"/>
    <property type="match status" value="1"/>
</dbReference>
<keyword evidence="7" id="KW-0804">Transcription</keyword>
<dbReference type="GO" id="GO:0008270">
    <property type="term" value="F:zinc ion binding"/>
    <property type="evidence" value="ECO:0007669"/>
    <property type="project" value="UniProtKB-KW"/>
</dbReference>
<evidence type="ECO:0000256" key="4">
    <source>
        <dbReference type="ARBA" id="ARBA00022771"/>
    </source>
</evidence>
<organism evidence="11 12">
    <name type="scientific">Trapa incisa</name>
    <dbReference type="NCBI Taxonomy" id="236973"/>
    <lineage>
        <taxon>Eukaryota</taxon>
        <taxon>Viridiplantae</taxon>
        <taxon>Streptophyta</taxon>
        <taxon>Embryophyta</taxon>
        <taxon>Tracheophyta</taxon>
        <taxon>Spermatophyta</taxon>
        <taxon>Magnoliopsida</taxon>
        <taxon>eudicotyledons</taxon>
        <taxon>Gunneridae</taxon>
        <taxon>Pentapetalae</taxon>
        <taxon>rosids</taxon>
        <taxon>malvids</taxon>
        <taxon>Myrtales</taxon>
        <taxon>Lythraceae</taxon>
        <taxon>Trapa</taxon>
    </lineage>
</organism>
<keyword evidence="3" id="KW-0677">Repeat</keyword>
<dbReference type="InterPro" id="IPR036236">
    <property type="entry name" value="Znf_C2H2_sf"/>
</dbReference>
<dbReference type="SUPFAM" id="SSF57667">
    <property type="entry name" value="beta-beta-alpha zinc fingers"/>
    <property type="match status" value="1"/>
</dbReference>
<evidence type="ECO:0000259" key="10">
    <source>
        <dbReference type="PROSITE" id="PS50157"/>
    </source>
</evidence>
<evidence type="ECO:0000256" key="6">
    <source>
        <dbReference type="ARBA" id="ARBA00023015"/>
    </source>
</evidence>
<dbReference type="Gene3D" id="3.30.160.60">
    <property type="entry name" value="Classic Zinc Finger"/>
    <property type="match status" value="1"/>
</dbReference>
<dbReference type="AlphaFoldDB" id="A0AAN7KCT0"/>
<protein>
    <recommendedName>
        <fullName evidence="10">C2H2-type domain-containing protein</fullName>
    </recommendedName>
</protein>
<evidence type="ECO:0000256" key="3">
    <source>
        <dbReference type="ARBA" id="ARBA00022737"/>
    </source>
</evidence>
<evidence type="ECO:0000256" key="5">
    <source>
        <dbReference type="ARBA" id="ARBA00022833"/>
    </source>
</evidence>
<evidence type="ECO:0000256" key="9">
    <source>
        <dbReference type="PROSITE-ProRule" id="PRU00042"/>
    </source>
</evidence>
<dbReference type="GO" id="GO:0006950">
    <property type="term" value="P:response to stress"/>
    <property type="evidence" value="ECO:0007669"/>
    <property type="project" value="TreeGrafter"/>
</dbReference>
<evidence type="ECO:0000313" key="12">
    <source>
        <dbReference type="Proteomes" id="UP001345219"/>
    </source>
</evidence>
<dbReference type="Pfam" id="PF13912">
    <property type="entry name" value="zf-C2H2_6"/>
    <property type="match status" value="2"/>
</dbReference>
<sequence>MAAQILHPQGSTYLHSIPYTSHQALRSRGAEPPVQAHVIIYVTHFPSGPIYICPSTTCKSPSELGRFHLISPDRNFNAFTPRTGSRFSNQKKLIGSMKRDRSGEDLVDGEVIDSLNDTAACALMLLSKVGGSDDSKVADVLPEVSVAGRAFTCKTCGRNFSSFQALGGHRASHKKPRLLDDTSEATPAKPKAHECSICGLEFPIGQALGGHMRRHRAEMLAASAVPQVPVLNKSVSSKRVTLCLDLNLSPFENDLRMMLLSA</sequence>
<dbReference type="PROSITE" id="PS00028">
    <property type="entry name" value="ZINC_FINGER_C2H2_1"/>
    <property type="match status" value="2"/>
</dbReference>
<evidence type="ECO:0000313" key="11">
    <source>
        <dbReference type="EMBL" id="KAK4763767.1"/>
    </source>
</evidence>
<feature type="domain" description="C2H2-type" evidence="10">
    <location>
        <begin position="151"/>
        <end position="178"/>
    </location>
</feature>
<dbReference type="PROSITE" id="PS50157">
    <property type="entry name" value="ZINC_FINGER_C2H2_2"/>
    <property type="match status" value="2"/>
</dbReference>
<dbReference type="GO" id="GO:0010200">
    <property type="term" value="P:response to chitin"/>
    <property type="evidence" value="ECO:0007669"/>
    <property type="project" value="TreeGrafter"/>
</dbReference>
<evidence type="ECO:0000256" key="8">
    <source>
        <dbReference type="ARBA" id="ARBA00023242"/>
    </source>
</evidence>
<comment type="caution">
    <text evidence="11">The sequence shown here is derived from an EMBL/GenBank/DDBJ whole genome shotgun (WGS) entry which is preliminary data.</text>
</comment>
<dbReference type="PANTHER" id="PTHR26374">
    <property type="entry name" value="ZINC FINGER PROTEIN ZAT5"/>
    <property type="match status" value="1"/>
</dbReference>
<name>A0AAN7KCT0_9MYRT</name>
<dbReference type="Proteomes" id="UP001345219">
    <property type="component" value="Chromosome 11"/>
</dbReference>
<evidence type="ECO:0000256" key="2">
    <source>
        <dbReference type="ARBA" id="ARBA00022723"/>
    </source>
</evidence>
<keyword evidence="4 9" id="KW-0863">Zinc-finger</keyword>
<dbReference type="SMART" id="SM00355">
    <property type="entry name" value="ZnF_C2H2"/>
    <property type="match status" value="2"/>
</dbReference>
<keyword evidence="5" id="KW-0862">Zinc</keyword>
<gene>
    <name evidence="11" type="ORF">SAY87_013205</name>
</gene>
<keyword evidence="6" id="KW-0805">Transcription regulation</keyword>